<accession>A0A1G1Y653</accession>
<sequence length="318" mass="36825">MNDNPKSFTALETAILKTLAYFDIFDYPLTLVEIHKWLYRPPSACSIWTVSQALLGENLKGLAESNNGFYFLAGRREIIATRLDRYRPAEKKFRIARKAAWWLRRLPFLKMIAVCNNAGYNNAAPSSDIDFFIIIRQGRLYLTRLLVTLAVSLLGRRRHGKKIADRVCLSFYIADRHLNLADIALKPEDIYLVYWFATLAPIYDQGAYQEFLAANAWLKDYLPNFYPAALTGRRKIEDDFLIKFGRNFKEKILAGIFGDGLERLAKLLQLNKMKKHPSFAGNDFKVVISDSRLKFHENDRRREYLAAWEERLGRLGIS</sequence>
<gene>
    <name evidence="1" type="ORF">A2663_02940</name>
</gene>
<reference evidence="1 2" key="1">
    <citation type="journal article" date="2016" name="Nat. Commun.">
        <title>Thousands of microbial genomes shed light on interconnected biogeochemical processes in an aquifer system.</title>
        <authorList>
            <person name="Anantharaman K."/>
            <person name="Brown C.T."/>
            <person name="Hug L.A."/>
            <person name="Sharon I."/>
            <person name="Castelle C.J."/>
            <person name="Probst A.J."/>
            <person name="Thomas B.C."/>
            <person name="Singh A."/>
            <person name="Wilkins M.J."/>
            <person name="Karaoz U."/>
            <person name="Brodie E.L."/>
            <person name="Williams K.H."/>
            <person name="Hubbard S.S."/>
            <person name="Banfield J.F."/>
        </authorList>
    </citation>
    <scope>NUCLEOTIDE SEQUENCE [LARGE SCALE GENOMIC DNA]</scope>
</reference>
<dbReference type="Proteomes" id="UP000178432">
    <property type="component" value="Unassembled WGS sequence"/>
</dbReference>
<organism evidence="1 2">
    <name type="scientific">Candidatus Buchananbacteria bacterium RIFCSPHIGHO2_01_FULL_46_12</name>
    <dbReference type="NCBI Taxonomy" id="1797536"/>
    <lineage>
        <taxon>Bacteria</taxon>
        <taxon>Candidatus Buchananiibacteriota</taxon>
    </lineage>
</organism>
<comment type="caution">
    <text evidence="1">The sequence shown here is derived from an EMBL/GenBank/DDBJ whole genome shotgun (WGS) entry which is preliminary data.</text>
</comment>
<dbReference type="EMBL" id="MHIF01000025">
    <property type="protein sequence ID" value="OGY47819.1"/>
    <property type="molecule type" value="Genomic_DNA"/>
</dbReference>
<evidence type="ECO:0008006" key="3">
    <source>
        <dbReference type="Google" id="ProtNLM"/>
    </source>
</evidence>
<proteinExistence type="predicted"/>
<protein>
    <recommendedName>
        <fullName evidence="3">Polymerase nucleotidyl transferase domain-containing protein</fullName>
    </recommendedName>
</protein>
<name>A0A1G1Y653_9BACT</name>
<dbReference type="AlphaFoldDB" id="A0A1G1Y653"/>
<evidence type="ECO:0000313" key="2">
    <source>
        <dbReference type="Proteomes" id="UP000178432"/>
    </source>
</evidence>
<evidence type="ECO:0000313" key="1">
    <source>
        <dbReference type="EMBL" id="OGY47819.1"/>
    </source>
</evidence>